<organism evidence="1 2">
    <name type="scientific">Diphasiastrum complanatum</name>
    <name type="common">Issler's clubmoss</name>
    <name type="synonym">Lycopodium complanatum</name>
    <dbReference type="NCBI Taxonomy" id="34168"/>
    <lineage>
        <taxon>Eukaryota</taxon>
        <taxon>Viridiplantae</taxon>
        <taxon>Streptophyta</taxon>
        <taxon>Embryophyta</taxon>
        <taxon>Tracheophyta</taxon>
        <taxon>Lycopodiopsida</taxon>
        <taxon>Lycopodiales</taxon>
        <taxon>Lycopodiaceae</taxon>
        <taxon>Lycopodioideae</taxon>
        <taxon>Diphasiastrum</taxon>
    </lineage>
</organism>
<dbReference type="Proteomes" id="UP001162992">
    <property type="component" value="Chromosome 13"/>
</dbReference>
<protein>
    <submittedName>
        <fullName evidence="1">Uncharacterized protein</fullName>
    </submittedName>
</protein>
<name>A0ACC2BX95_DIPCM</name>
<evidence type="ECO:0000313" key="2">
    <source>
        <dbReference type="Proteomes" id="UP001162992"/>
    </source>
</evidence>
<dbReference type="EMBL" id="CM055104">
    <property type="protein sequence ID" value="KAJ7534402.1"/>
    <property type="molecule type" value="Genomic_DNA"/>
</dbReference>
<accession>A0ACC2BX95</accession>
<proteinExistence type="predicted"/>
<comment type="caution">
    <text evidence="1">The sequence shown here is derived from an EMBL/GenBank/DDBJ whole genome shotgun (WGS) entry which is preliminary data.</text>
</comment>
<evidence type="ECO:0000313" key="1">
    <source>
        <dbReference type="EMBL" id="KAJ7534402.1"/>
    </source>
</evidence>
<gene>
    <name evidence="1" type="ORF">O6H91_13G092600</name>
</gene>
<sequence length="81" mass="9059">MAPAMIAWSDIAIYLHKGHAVTKTTVAVRPSESKGKLGKRTSLLRKLIREVAGFAPYKKCIIELLKVSKNKHAFNVAKWKL</sequence>
<reference evidence="2" key="1">
    <citation type="journal article" date="2024" name="Proc. Natl. Acad. Sci. U.S.A.">
        <title>Extraordinary preservation of gene collinearity over three hundred million years revealed in homosporous lycophytes.</title>
        <authorList>
            <person name="Li C."/>
            <person name="Wickell D."/>
            <person name="Kuo L.Y."/>
            <person name="Chen X."/>
            <person name="Nie B."/>
            <person name="Liao X."/>
            <person name="Peng D."/>
            <person name="Ji J."/>
            <person name="Jenkins J."/>
            <person name="Williams M."/>
            <person name="Shu S."/>
            <person name="Plott C."/>
            <person name="Barry K."/>
            <person name="Rajasekar S."/>
            <person name="Grimwood J."/>
            <person name="Han X."/>
            <person name="Sun S."/>
            <person name="Hou Z."/>
            <person name="He W."/>
            <person name="Dai G."/>
            <person name="Sun C."/>
            <person name="Schmutz J."/>
            <person name="Leebens-Mack J.H."/>
            <person name="Li F.W."/>
            <person name="Wang L."/>
        </authorList>
    </citation>
    <scope>NUCLEOTIDE SEQUENCE [LARGE SCALE GENOMIC DNA]</scope>
    <source>
        <strain evidence="2">cv. PW_Plant_1</strain>
    </source>
</reference>
<keyword evidence="2" id="KW-1185">Reference proteome</keyword>